<evidence type="ECO:0000313" key="3">
    <source>
        <dbReference type="Proteomes" id="UP000004671"/>
    </source>
</evidence>
<dbReference type="PANTHER" id="PTHR23082">
    <property type="entry name" value="TRANSCRIPTION INITIATION FACTOR IIIC TFIIIC , POLYPEPTIDE 3-RELATED"/>
    <property type="match status" value="1"/>
</dbReference>
<dbReference type="InterPro" id="IPR011990">
    <property type="entry name" value="TPR-like_helical_dom_sf"/>
</dbReference>
<evidence type="ECO:0000313" key="1">
    <source>
        <dbReference type="EMBL" id="APF17383.1"/>
    </source>
</evidence>
<protein>
    <submittedName>
        <fullName evidence="1">Tetratricopeptide repeat-containing protein</fullName>
    </submittedName>
</protein>
<dbReference type="EMBL" id="CM001402">
    <property type="protein sequence ID" value="EHO41491.1"/>
    <property type="molecule type" value="Genomic_DNA"/>
</dbReference>
<dbReference type="Proteomes" id="UP000004671">
    <property type="component" value="Chromosome"/>
</dbReference>
<organism evidence="2 3">
    <name type="scientific">Caldithrix abyssi DSM 13497</name>
    <dbReference type="NCBI Taxonomy" id="880073"/>
    <lineage>
        <taxon>Bacteria</taxon>
        <taxon>Pseudomonadati</taxon>
        <taxon>Calditrichota</taxon>
        <taxon>Calditrichia</taxon>
        <taxon>Calditrichales</taxon>
        <taxon>Calditrichaceae</taxon>
        <taxon>Caldithrix</taxon>
    </lineage>
</organism>
<dbReference type="Proteomes" id="UP000183868">
    <property type="component" value="Chromosome"/>
</dbReference>
<dbReference type="SMART" id="SM00028">
    <property type="entry name" value="TPR"/>
    <property type="match status" value="5"/>
</dbReference>
<evidence type="ECO:0000313" key="2">
    <source>
        <dbReference type="EMBL" id="EHO41491.1"/>
    </source>
</evidence>
<dbReference type="OrthoDB" id="9763354at2"/>
<reference evidence="1 4" key="2">
    <citation type="submission" date="2016-11" db="EMBL/GenBank/DDBJ databases">
        <title>Genomic analysis of Caldithrix abyssi and proposal of a novel bacterial phylum Caldithrichaeota.</title>
        <authorList>
            <person name="Kublanov I."/>
            <person name="Sigalova O."/>
            <person name="Gavrilov S."/>
            <person name="Lebedinsky A."/>
            <person name="Ivanova N."/>
            <person name="Daum C."/>
            <person name="Reddy T."/>
            <person name="Klenk H.P."/>
            <person name="Goker M."/>
            <person name="Reva O."/>
            <person name="Miroshnichenko M."/>
            <person name="Kyprides N."/>
            <person name="Woyke T."/>
            <person name="Gelfand M."/>
        </authorList>
    </citation>
    <scope>NUCLEOTIDE SEQUENCE [LARGE SCALE GENOMIC DNA]</scope>
    <source>
        <strain evidence="1 4">LF13</strain>
    </source>
</reference>
<dbReference type="InterPro" id="IPR019734">
    <property type="entry name" value="TPR_rpt"/>
</dbReference>
<dbReference type="EMBL" id="CP018099">
    <property type="protein sequence ID" value="APF17383.1"/>
    <property type="molecule type" value="Genomic_DNA"/>
</dbReference>
<sequence length="611" mass="70985" precursor="true">MKFYNILPDLKRTTLILLLLALAVQLSAQTDSRLRMAMLFKNSGSYEEALELYLQIYKSGRTSNQVINDIQFCYEKLKRYDDLIAFLQNLIKKSPARLEYQVKLGKAYYLSENREQAFALWNGLLQAHGQNAHLYRLLGNVFIELRLYDKAIETYQLGIRKTKSLYSLYREIALLHRAQLDYGQAAVSYLKYLEHFPKQYSFVNGQIIAMSSDSSAVQQMIEAIEKYLKTRGDQAGVRQILADLYLRNGDFKHSFAIYLDLHKKAPRTNYLLQFVHKASQNQAYEFAVKGLKLLMEQASQPGQKQQYAFQLARNYFAWAKKLSARQQEKQARQTIQLAMQVIDGLLHSKTKTSYRWNALELRGDIYFNYFQDIDQAIKDYQNYLQAPLNAQQLDRVRFKLAKSHLARGDIAAAERLLRQIRTKKLRSLVEYTQAELLFYLGELTPAQKAFADLSVKLSPGDSLKNNVLQRLLLLNHIRQDSSTLAEMGRAEFLIAQKKLSQAANIFKELALKNGPLSPQCAERAVHLFIKLEKWEEAQSLIAHVLQHSPDYVNMDRLLFTLGGIQERQKQLQKAFNTYRLIITRYPDSFFVEQAREQARWLKEKLKQEQVP</sequence>
<evidence type="ECO:0000313" key="4">
    <source>
        <dbReference type="Proteomes" id="UP000183868"/>
    </source>
</evidence>
<dbReference type="PANTHER" id="PTHR23082:SF0">
    <property type="entry name" value="GENERAL TRANSCRIPTION FACTOR 3C POLYPEPTIDE 3"/>
    <property type="match status" value="1"/>
</dbReference>
<name>H1XTL6_CALAY</name>
<dbReference type="SUPFAM" id="SSF48452">
    <property type="entry name" value="TPR-like"/>
    <property type="match status" value="2"/>
</dbReference>
<accession>H1XTL6</accession>
<proteinExistence type="predicted"/>
<dbReference type="GO" id="GO:0006383">
    <property type="term" value="P:transcription by RNA polymerase III"/>
    <property type="evidence" value="ECO:0007669"/>
    <property type="project" value="InterPro"/>
</dbReference>
<dbReference type="PaxDb" id="880073-Calab_1877"/>
<dbReference type="STRING" id="880073.Cabys_632"/>
<dbReference type="Gene3D" id="1.25.40.10">
    <property type="entry name" value="Tetratricopeptide repeat domain"/>
    <property type="match status" value="3"/>
</dbReference>
<dbReference type="HOGENOM" id="CLU_446685_0_0_0"/>
<keyword evidence="3" id="KW-1185">Reference proteome</keyword>
<dbReference type="InterPro" id="IPR039340">
    <property type="entry name" value="Tfc4/TFIIIC-102/Sfc4"/>
</dbReference>
<gene>
    <name evidence="1" type="ORF">Cabys_632</name>
    <name evidence="2" type="ORF">Calab_1877</name>
</gene>
<dbReference type="RefSeq" id="WP_006928630.1">
    <property type="nucleotide sequence ID" value="NZ_CM001402.1"/>
</dbReference>
<dbReference type="InParanoid" id="H1XTL6"/>
<dbReference type="Pfam" id="PF13174">
    <property type="entry name" value="TPR_6"/>
    <property type="match status" value="1"/>
</dbReference>
<reference evidence="2 3" key="1">
    <citation type="submission" date="2011-09" db="EMBL/GenBank/DDBJ databases">
        <title>The permanent draft genome of Caldithrix abyssi DSM 13497.</title>
        <authorList>
            <consortium name="US DOE Joint Genome Institute (JGI-PGF)"/>
            <person name="Lucas S."/>
            <person name="Han J."/>
            <person name="Lapidus A."/>
            <person name="Bruce D."/>
            <person name="Goodwin L."/>
            <person name="Pitluck S."/>
            <person name="Peters L."/>
            <person name="Kyrpides N."/>
            <person name="Mavromatis K."/>
            <person name="Ivanova N."/>
            <person name="Mikhailova N."/>
            <person name="Chertkov O."/>
            <person name="Detter J.C."/>
            <person name="Tapia R."/>
            <person name="Han C."/>
            <person name="Land M."/>
            <person name="Hauser L."/>
            <person name="Markowitz V."/>
            <person name="Cheng J.-F."/>
            <person name="Hugenholtz P."/>
            <person name="Woyke T."/>
            <person name="Wu D."/>
            <person name="Spring S."/>
            <person name="Brambilla E."/>
            <person name="Klenk H.-P."/>
            <person name="Eisen J.A."/>
        </authorList>
    </citation>
    <scope>NUCLEOTIDE SEQUENCE [LARGE SCALE GENOMIC DNA]</scope>
    <source>
        <strain evidence="2 3">DSM 13497</strain>
    </source>
</reference>
<dbReference type="KEGG" id="caby:Cabys_632"/>
<dbReference type="eggNOG" id="COG0457">
    <property type="taxonomic scope" value="Bacteria"/>
</dbReference>
<dbReference type="AlphaFoldDB" id="H1XTL6"/>
<dbReference type="GO" id="GO:0000127">
    <property type="term" value="C:transcription factor TFIIIC complex"/>
    <property type="evidence" value="ECO:0007669"/>
    <property type="project" value="TreeGrafter"/>
</dbReference>
<dbReference type="Pfam" id="PF13432">
    <property type="entry name" value="TPR_16"/>
    <property type="match status" value="1"/>
</dbReference>